<dbReference type="Proteomes" id="UP000886998">
    <property type="component" value="Unassembled WGS sequence"/>
</dbReference>
<evidence type="ECO:0000313" key="1">
    <source>
        <dbReference type="EMBL" id="GFY68262.1"/>
    </source>
</evidence>
<name>A0A8X6Y9Z0_9ARAC</name>
<protein>
    <submittedName>
        <fullName evidence="1">Uncharacterized protein</fullName>
    </submittedName>
</protein>
<reference evidence="1" key="1">
    <citation type="submission" date="2020-08" db="EMBL/GenBank/DDBJ databases">
        <title>Multicomponent nature underlies the extraordinary mechanical properties of spider dragline silk.</title>
        <authorList>
            <person name="Kono N."/>
            <person name="Nakamura H."/>
            <person name="Mori M."/>
            <person name="Yoshida Y."/>
            <person name="Ohtoshi R."/>
            <person name="Malay A.D."/>
            <person name="Moran D.A.P."/>
            <person name="Tomita M."/>
            <person name="Numata K."/>
            <person name="Arakawa K."/>
        </authorList>
    </citation>
    <scope>NUCLEOTIDE SEQUENCE</scope>
</reference>
<sequence>MDDSSCARFYGNFKAECAIPLHVSSVTAIPEEVTATDSSDLIFWLFLMDINNKFSKNVFPVPPGASRRKSAPLADSILRNT</sequence>
<comment type="caution">
    <text evidence="1">The sequence shown here is derived from an EMBL/GenBank/DDBJ whole genome shotgun (WGS) entry which is preliminary data.</text>
</comment>
<gene>
    <name evidence="1" type="ORF">TNIN_101841</name>
</gene>
<dbReference type="AlphaFoldDB" id="A0A8X6Y9Z0"/>
<evidence type="ECO:0000313" key="2">
    <source>
        <dbReference type="Proteomes" id="UP000886998"/>
    </source>
</evidence>
<proteinExistence type="predicted"/>
<keyword evidence="2" id="KW-1185">Reference proteome</keyword>
<dbReference type="EMBL" id="BMAV01016965">
    <property type="protein sequence ID" value="GFY68262.1"/>
    <property type="molecule type" value="Genomic_DNA"/>
</dbReference>
<accession>A0A8X6Y9Z0</accession>
<organism evidence="1 2">
    <name type="scientific">Trichonephila inaurata madagascariensis</name>
    <dbReference type="NCBI Taxonomy" id="2747483"/>
    <lineage>
        <taxon>Eukaryota</taxon>
        <taxon>Metazoa</taxon>
        <taxon>Ecdysozoa</taxon>
        <taxon>Arthropoda</taxon>
        <taxon>Chelicerata</taxon>
        <taxon>Arachnida</taxon>
        <taxon>Araneae</taxon>
        <taxon>Araneomorphae</taxon>
        <taxon>Entelegynae</taxon>
        <taxon>Araneoidea</taxon>
        <taxon>Nephilidae</taxon>
        <taxon>Trichonephila</taxon>
        <taxon>Trichonephila inaurata</taxon>
    </lineage>
</organism>
<dbReference type="OrthoDB" id="7464821at2759"/>